<sequence length="518" mass="54462">MAPTIPPSFPSRRGQRAAAPTITINSSDSDLAVPVIDVSSSSEVSAPSPVGVRSSSDSNEAMSRARTPPRRQRPSSPATRISAAPRRRPSPPVRSPAATVAFSSVMSSGTTLIEATTQQPTRISAAPPPRRPSSPVRSPVAPVAAFSDTSGGTADDTRSSQPTRSAASRRHPSPSFLSQVPALSDWGGSGMADDARSSQRTRSTGPRRHPSPPFSSQRVSASSDWGGSGTADDATTIQPTRSAAPRRRPSPPIRSPVATVAASSDLSGGTDDEVTIQLTRSAVPLQRPSPLVAASSSYWGGSGTTNTATSQPRRSAVPRRRRPSPPPVRPLVSTVTASSNWGGSGTAGNTKSQRAISAAPLRRRSPPPPSAATSGLSSGSGGGAISQRKRKAPTQWSLNDELALLATMADLRKDNLGVVPQARYILEDIRGGGRAFSRGRVDDLDVHVLSNKMNRLKEKFATTAGIAKDNGGRLPPEAPHRERELFRASKRVWPEVFADHSAAYMAAKAGRRRAKLRL</sequence>
<reference evidence="2" key="1">
    <citation type="submission" date="2020-05" db="EMBL/GenBank/DDBJ databases">
        <title>WGS assembly of Panicum virgatum.</title>
        <authorList>
            <person name="Lovell J.T."/>
            <person name="Jenkins J."/>
            <person name="Shu S."/>
            <person name="Juenger T.E."/>
            <person name="Schmutz J."/>
        </authorList>
    </citation>
    <scope>NUCLEOTIDE SEQUENCE</scope>
    <source>
        <strain evidence="2">AP13</strain>
    </source>
</reference>
<proteinExistence type="predicted"/>
<feature type="compositionally biased region" description="Polar residues" evidence="1">
    <location>
        <begin position="294"/>
        <end position="311"/>
    </location>
</feature>
<feature type="compositionally biased region" description="Low complexity" evidence="1">
    <location>
        <begin position="133"/>
        <end position="145"/>
    </location>
</feature>
<feature type="compositionally biased region" description="Polar residues" evidence="1">
    <location>
        <begin position="214"/>
        <end position="225"/>
    </location>
</feature>
<gene>
    <name evidence="2" type="ORF">PVAP13_7KG031545</name>
</gene>
<feature type="region of interest" description="Disordered" evidence="1">
    <location>
        <begin position="1"/>
        <end position="97"/>
    </location>
</feature>
<dbReference type="EMBL" id="CM029049">
    <property type="protein sequence ID" value="KAG2570169.1"/>
    <property type="molecule type" value="Genomic_DNA"/>
</dbReference>
<organism evidence="2 3">
    <name type="scientific">Panicum virgatum</name>
    <name type="common">Blackwell switchgrass</name>
    <dbReference type="NCBI Taxonomy" id="38727"/>
    <lineage>
        <taxon>Eukaryota</taxon>
        <taxon>Viridiplantae</taxon>
        <taxon>Streptophyta</taxon>
        <taxon>Embryophyta</taxon>
        <taxon>Tracheophyta</taxon>
        <taxon>Spermatophyta</taxon>
        <taxon>Magnoliopsida</taxon>
        <taxon>Liliopsida</taxon>
        <taxon>Poales</taxon>
        <taxon>Poaceae</taxon>
        <taxon>PACMAD clade</taxon>
        <taxon>Panicoideae</taxon>
        <taxon>Panicodae</taxon>
        <taxon>Paniceae</taxon>
        <taxon>Panicinae</taxon>
        <taxon>Panicum</taxon>
        <taxon>Panicum sect. Hiantes</taxon>
    </lineage>
</organism>
<dbReference type="Proteomes" id="UP000823388">
    <property type="component" value="Chromosome 7K"/>
</dbReference>
<feature type="compositionally biased region" description="Polar residues" evidence="1">
    <location>
        <begin position="334"/>
        <end position="353"/>
    </location>
</feature>
<feature type="compositionally biased region" description="Low complexity" evidence="1">
    <location>
        <begin position="33"/>
        <end position="52"/>
    </location>
</feature>
<keyword evidence="3" id="KW-1185">Reference proteome</keyword>
<evidence type="ECO:0000313" key="2">
    <source>
        <dbReference type="EMBL" id="KAG2570169.1"/>
    </source>
</evidence>
<dbReference type="OrthoDB" id="696952at2759"/>
<feature type="compositionally biased region" description="Polar residues" evidence="1">
    <location>
        <begin position="110"/>
        <end position="122"/>
    </location>
</feature>
<feature type="region of interest" description="Disordered" evidence="1">
    <location>
        <begin position="110"/>
        <end position="393"/>
    </location>
</feature>
<comment type="caution">
    <text evidence="2">The sequence shown here is derived from an EMBL/GenBank/DDBJ whole genome shotgun (WGS) entry which is preliminary data.</text>
</comment>
<evidence type="ECO:0000313" key="3">
    <source>
        <dbReference type="Proteomes" id="UP000823388"/>
    </source>
</evidence>
<protein>
    <submittedName>
        <fullName evidence="2">Uncharacterized protein</fullName>
    </submittedName>
</protein>
<accession>A0A8T0QBI2</accession>
<name>A0A8T0QBI2_PANVG</name>
<evidence type="ECO:0000256" key="1">
    <source>
        <dbReference type="SAM" id="MobiDB-lite"/>
    </source>
</evidence>
<dbReference type="AlphaFoldDB" id="A0A8T0QBI2"/>
<feature type="compositionally biased region" description="Low complexity" evidence="1">
    <location>
        <begin position="74"/>
        <end position="84"/>
    </location>
</feature>